<organism evidence="1 3">
    <name type="scientific">Rotaria sordida</name>
    <dbReference type="NCBI Taxonomy" id="392033"/>
    <lineage>
        <taxon>Eukaryota</taxon>
        <taxon>Metazoa</taxon>
        <taxon>Spiralia</taxon>
        <taxon>Gnathifera</taxon>
        <taxon>Rotifera</taxon>
        <taxon>Eurotatoria</taxon>
        <taxon>Bdelloidea</taxon>
        <taxon>Philodinida</taxon>
        <taxon>Philodinidae</taxon>
        <taxon>Rotaria</taxon>
    </lineage>
</organism>
<dbReference type="Gene3D" id="2.60.40.1260">
    <property type="entry name" value="Lamin Tail domain"/>
    <property type="match status" value="1"/>
</dbReference>
<proteinExistence type="predicted"/>
<evidence type="ECO:0000313" key="2">
    <source>
        <dbReference type="EMBL" id="CAF3533566.1"/>
    </source>
</evidence>
<evidence type="ECO:0000313" key="3">
    <source>
        <dbReference type="Proteomes" id="UP000663864"/>
    </source>
</evidence>
<dbReference type="InterPro" id="IPR036415">
    <property type="entry name" value="Lamin_tail_dom_sf"/>
</dbReference>
<dbReference type="AlphaFoldDB" id="A0A813SUR8"/>
<gene>
    <name evidence="2" type="ORF">JBS370_LOCUS492</name>
    <name evidence="1" type="ORF">ZHD862_LOCUS2335</name>
</gene>
<accession>A0A813SUR8</accession>
<dbReference type="EMBL" id="CAJOBD010000013">
    <property type="protein sequence ID" value="CAF3533566.1"/>
    <property type="molecule type" value="Genomic_DNA"/>
</dbReference>
<comment type="caution">
    <text evidence="1">The sequence shown here is derived from an EMBL/GenBank/DDBJ whole genome shotgun (WGS) entry which is preliminary data.</text>
</comment>
<dbReference type="Proteomes" id="UP000663836">
    <property type="component" value="Unassembled WGS sequence"/>
</dbReference>
<dbReference type="EMBL" id="CAJNOT010000045">
    <property type="protein sequence ID" value="CAF0799508.1"/>
    <property type="molecule type" value="Genomic_DNA"/>
</dbReference>
<evidence type="ECO:0000313" key="1">
    <source>
        <dbReference type="EMBL" id="CAF0799508.1"/>
    </source>
</evidence>
<sequence length="215" mass="25609">MEKLIRDYLRILDIDPFGYFIRLINTSHHQSLNLSNIYIRQSNINNQTLNFYTFNKQIRSLLHNDEVVTIYSRHNDLIKFDIEPHIFIAQDISQWLTDPYIRTEISINQIIFHSYKICSITTNDVPLLFIHRSIDSKQFSTKTMSQSNQYTRFIFPYCLSIDNIVNPHTWAISDKNENNLKRNICHKNNQIVKHFDSYSRRLTTAPKIIQSLKEI</sequence>
<dbReference type="Proteomes" id="UP000663864">
    <property type="component" value="Unassembled WGS sequence"/>
</dbReference>
<protein>
    <submittedName>
        <fullName evidence="1">Uncharacterized protein</fullName>
    </submittedName>
</protein>
<reference evidence="1" key="1">
    <citation type="submission" date="2021-02" db="EMBL/GenBank/DDBJ databases">
        <authorList>
            <person name="Nowell W R."/>
        </authorList>
    </citation>
    <scope>NUCLEOTIDE SEQUENCE</scope>
</reference>
<name>A0A813SUR8_9BILA</name>
<dbReference type="SUPFAM" id="SSF74853">
    <property type="entry name" value="Lamin A/C globular tail domain"/>
    <property type="match status" value="1"/>
</dbReference>